<gene>
    <name evidence="3" type="ORF">ISU10_11765</name>
</gene>
<evidence type="ECO:0000313" key="3">
    <source>
        <dbReference type="EMBL" id="MBF4768442.1"/>
    </source>
</evidence>
<dbReference type="InterPro" id="IPR017520">
    <property type="entry name" value="CHP03086"/>
</dbReference>
<organism evidence="3 4">
    <name type="scientific">Nocardioides agariphilus</name>
    <dbReference type="NCBI Taxonomy" id="433664"/>
    <lineage>
        <taxon>Bacteria</taxon>
        <taxon>Bacillati</taxon>
        <taxon>Actinomycetota</taxon>
        <taxon>Actinomycetes</taxon>
        <taxon>Propionibacteriales</taxon>
        <taxon>Nocardioidaceae</taxon>
        <taxon>Nocardioides</taxon>
    </lineage>
</organism>
<evidence type="ECO:0000259" key="1">
    <source>
        <dbReference type="Pfam" id="PF11716"/>
    </source>
</evidence>
<dbReference type="GO" id="GO:0046872">
    <property type="term" value="F:metal ion binding"/>
    <property type="evidence" value="ECO:0007669"/>
    <property type="project" value="InterPro"/>
</dbReference>
<dbReference type="AlphaFoldDB" id="A0A930VPR0"/>
<dbReference type="Pfam" id="PF12680">
    <property type="entry name" value="SnoaL_2"/>
    <property type="match status" value="1"/>
</dbReference>
<dbReference type="InterPro" id="IPR024344">
    <property type="entry name" value="MDMPI_metal-binding"/>
</dbReference>
<dbReference type="NCBIfam" id="TIGR03086">
    <property type="entry name" value="TIGR03086 family metal-binding protein"/>
    <property type="match status" value="1"/>
</dbReference>
<protein>
    <submittedName>
        <fullName evidence="3">TIGR03086 family protein</fullName>
    </submittedName>
</protein>
<proteinExistence type="predicted"/>
<dbReference type="SUPFAM" id="SSF109854">
    <property type="entry name" value="DinB/YfiT-like putative metalloenzymes"/>
    <property type="match status" value="1"/>
</dbReference>
<dbReference type="InterPro" id="IPR037401">
    <property type="entry name" value="SnoaL-like"/>
</dbReference>
<dbReference type="Proteomes" id="UP000660668">
    <property type="component" value="Unassembled WGS sequence"/>
</dbReference>
<dbReference type="Pfam" id="PF11716">
    <property type="entry name" value="MDMPI_N"/>
    <property type="match status" value="1"/>
</dbReference>
<sequence>MDVKTIYLRSVDYFADRLGTVGEDQWAEPTPCVDWDVRGLVNHITYEDLWTVPLMRGATIEEVGDQFEGDVVGTDPVNAALTAAREAVEAVTDELPKGGTVHLSFGETPKDEYAMQLAADHLIHGWDLAVAIGGDTSMDSDLVAAFTAWFDDNEAGYRGAGAIAARRQLNGDAHHDLLARFGRDASWGTNHRVLAAFNAAFGSGDVDAALALVTDDIVFDSTSPSPDGQRFEGRDAVRPVWVEVMGTPGMTFTEEESLVTGDRAVVRWRYAWGSADDGGGEDGHVRGVDVIRFRDGLVCEKLSYVKG</sequence>
<feature type="domain" description="Mycothiol-dependent maleylpyruvate isomerase metal-binding" evidence="1">
    <location>
        <begin position="10"/>
        <end position="129"/>
    </location>
</feature>
<keyword evidence="4" id="KW-1185">Reference proteome</keyword>
<dbReference type="SUPFAM" id="SSF54427">
    <property type="entry name" value="NTF2-like"/>
    <property type="match status" value="1"/>
</dbReference>
<dbReference type="NCBIfam" id="TIGR03083">
    <property type="entry name" value="maleylpyruvate isomerase family mycothiol-dependent enzyme"/>
    <property type="match status" value="1"/>
</dbReference>
<reference evidence="3" key="1">
    <citation type="submission" date="2020-11" db="EMBL/GenBank/DDBJ databases">
        <title>Nocardioides cynanchi sp. nov., isolated from soil of rhizosphere of Cynanchum wilfordii.</title>
        <authorList>
            <person name="Lee J.-S."/>
            <person name="Suh M.K."/>
            <person name="Kim J.-S."/>
        </authorList>
    </citation>
    <scope>NUCLEOTIDE SEQUENCE</scope>
    <source>
        <strain evidence="3">KCTC 19276</strain>
    </source>
</reference>
<dbReference type="EMBL" id="JADKPO010000014">
    <property type="protein sequence ID" value="MBF4768442.1"/>
    <property type="molecule type" value="Genomic_DNA"/>
</dbReference>
<dbReference type="InterPro" id="IPR034660">
    <property type="entry name" value="DinB/YfiT-like"/>
</dbReference>
<dbReference type="RefSeq" id="WP_194696594.1">
    <property type="nucleotide sequence ID" value="NZ_JADKPO010000014.1"/>
</dbReference>
<dbReference type="InterPro" id="IPR032710">
    <property type="entry name" value="NTF2-like_dom_sf"/>
</dbReference>
<dbReference type="InterPro" id="IPR017517">
    <property type="entry name" value="Maleyloyr_isom"/>
</dbReference>
<feature type="domain" description="SnoaL-like" evidence="2">
    <location>
        <begin position="195"/>
        <end position="300"/>
    </location>
</feature>
<dbReference type="Gene3D" id="3.10.450.50">
    <property type="match status" value="1"/>
</dbReference>
<accession>A0A930VPR0</accession>
<name>A0A930VPR0_9ACTN</name>
<evidence type="ECO:0000313" key="4">
    <source>
        <dbReference type="Proteomes" id="UP000660668"/>
    </source>
</evidence>
<comment type="caution">
    <text evidence="3">The sequence shown here is derived from an EMBL/GenBank/DDBJ whole genome shotgun (WGS) entry which is preliminary data.</text>
</comment>
<evidence type="ECO:0000259" key="2">
    <source>
        <dbReference type="Pfam" id="PF12680"/>
    </source>
</evidence>
<dbReference type="Gene3D" id="1.20.120.450">
    <property type="entry name" value="dinb family like domain"/>
    <property type="match status" value="1"/>
</dbReference>